<dbReference type="Pfam" id="PF00456">
    <property type="entry name" value="Transketolase_N"/>
    <property type="match status" value="1"/>
</dbReference>
<proteinExistence type="predicted"/>
<protein>
    <submittedName>
        <fullName evidence="2">Transketolase</fullName>
        <ecNumber evidence="2">2.2.1.1</ecNumber>
    </submittedName>
</protein>
<dbReference type="InterPro" id="IPR033247">
    <property type="entry name" value="Transketolase_fam"/>
</dbReference>
<dbReference type="PANTHER" id="PTHR43522:SF2">
    <property type="entry name" value="TRANSKETOLASE 1-RELATED"/>
    <property type="match status" value="1"/>
</dbReference>
<dbReference type="EC" id="2.2.1.1" evidence="2"/>
<keyword evidence="2" id="KW-0808">Transferase</keyword>
<dbReference type="GO" id="GO:0004802">
    <property type="term" value="F:transketolase activity"/>
    <property type="evidence" value="ECO:0007669"/>
    <property type="project" value="UniProtKB-EC"/>
</dbReference>
<dbReference type="InterPro" id="IPR005474">
    <property type="entry name" value="Transketolase_N"/>
</dbReference>
<accession>A0A447P867</accession>
<dbReference type="GO" id="GO:0006098">
    <property type="term" value="P:pentose-phosphate shunt"/>
    <property type="evidence" value="ECO:0007669"/>
    <property type="project" value="TreeGrafter"/>
</dbReference>
<dbReference type="SUPFAM" id="SSF52518">
    <property type="entry name" value="Thiamin diphosphate-binding fold (THDP-binding)"/>
    <property type="match status" value="1"/>
</dbReference>
<dbReference type="EMBL" id="LR134148">
    <property type="protein sequence ID" value="VEA32362.1"/>
    <property type="molecule type" value="Genomic_DNA"/>
</dbReference>
<dbReference type="InterPro" id="IPR029061">
    <property type="entry name" value="THDP-binding"/>
</dbReference>
<evidence type="ECO:0000313" key="2">
    <source>
        <dbReference type="EMBL" id="VEA32362.1"/>
    </source>
</evidence>
<reference evidence="2 3" key="1">
    <citation type="submission" date="2018-12" db="EMBL/GenBank/DDBJ databases">
        <authorList>
            <consortium name="Pathogen Informatics"/>
        </authorList>
    </citation>
    <scope>NUCLEOTIDE SEQUENCE [LARGE SCALE GENOMIC DNA]</scope>
    <source>
        <strain evidence="2 3">NCTC8271</strain>
    </source>
</reference>
<sequence>MCSLAGTLKLGKLIAFYDDNGISIDGHVEGWFTDDTAKRFEAYGWHVIRGIDGHDADAIKRATEEARAVTDKPSLLMCKTIIGFGSPNKQGTHDSHGAPLGDAEIALTREQLGWKYAPFEIPSEIYAQWDAKESRPGRKSLHGMRNSRLMRKPSRRKLLNSLVV</sequence>
<dbReference type="GO" id="GO:0005829">
    <property type="term" value="C:cytosol"/>
    <property type="evidence" value="ECO:0007669"/>
    <property type="project" value="TreeGrafter"/>
</dbReference>
<dbReference type="Proteomes" id="UP000273655">
    <property type="component" value="Chromosome 1"/>
</dbReference>
<dbReference type="PANTHER" id="PTHR43522">
    <property type="entry name" value="TRANSKETOLASE"/>
    <property type="match status" value="1"/>
</dbReference>
<dbReference type="Gene3D" id="3.40.50.970">
    <property type="match status" value="1"/>
</dbReference>
<evidence type="ECO:0000313" key="3">
    <source>
        <dbReference type="Proteomes" id="UP000273655"/>
    </source>
</evidence>
<evidence type="ECO:0000259" key="1">
    <source>
        <dbReference type="Pfam" id="PF00456"/>
    </source>
</evidence>
<dbReference type="AlphaFoldDB" id="A0A447P867"/>
<name>A0A447P867_SALET</name>
<organism evidence="2 3">
    <name type="scientific">Salmonella enterica I</name>
    <dbReference type="NCBI Taxonomy" id="59201"/>
    <lineage>
        <taxon>Bacteria</taxon>
        <taxon>Pseudomonadati</taxon>
        <taxon>Pseudomonadota</taxon>
        <taxon>Gammaproteobacteria</taxon>
        <taxon>Enterobacterales</taxon>
        <taxon>Enterobacteriaceae</taxon>
        <taxon>Salmonella</taxon>
    </lineage>
</organism>
<feature type="domain" description="Transketolase N-terminal" evidence="1">
    <location>
        <begin position="2"/>
        <end position="139"/>
    </location>
</feature>
<gene>
    <name evidence="2" type="primary">tktA_2</name>
    <name evidence="2" type="ORF">NCTC8271_01018</name>
</gene>